<dbReference type="AlphaFoldDB" id="X1TG62"/>
<sequence>MLEEIKTAKCPPFTPLGGLGWAKRGASLVFFMSPTGDTE</sequence>
<protein>
    <submittedName>
        <fullName evidence="1">Uncharacterized protein</fullName>
    </submittedName>
</protein>
<proteinExistence type="predicted"/>
<organism evidence="1">
    <name type="scientific">marine sediment metagenome</name>
    <dbReference type="NCBI Taxonomy" id="412755"/>
    <lineage>
        <taxon>unclassified sequences</taxon>
        <taxon>metagenomes</taxon>
        <taxon>ecological metagenomes</taxon>
    </lineage>
</organism>
<evidence type="ECO:0000313" key="1">
    <source>
        <dbReference type="EMBL" id="GAI78999.1"/>
    </source>
</evidence>
<reference evidence="1" key="1">
    <citation type="journal article" date="2014" name="Front. Microbiol.">
        <title>High frequency of phylogenetically diverse reductive dehalogenase-homologous genes in deep subseafloor sedimentary metagenomes.</title>
        <authorList>
            <person name="Kawai M."/>
            <person name="Futagami T."/>
            <person name="Toyoda A."/>
            <person name="Takaki Y."/>
            <person name="Nishi S."/>
            <person name="Hori S."/>
            <person name="Arai W."/>
            <person name="Tsubouchi T."/>
            <person name="Morono Y."/>
            <person name="Uchiyama I."/>
            <person name="Ito T."/>
            <person name="Fujiyama A."/>
            <person name="Inagaki F."/>
            <person name="Takami H."/>
        </authorList>
    </citation>
    <scope>NUCLEOTIDE SEQUENCE</scope>
    <source>
        <strain evidence="1">Expedition CK06-06</strain>
    </source>
</reference>
<comment type="caution">
    <text evidence="1">The sequence shown here is derived from an EMBL/GenBank/DDBJ whole genome shotgun (WGS) entry which is preliminary data.</text>
</comment>
<name>X1TG62_9ZZZZ</name>
<accession>X1TG62</accession>
<gene>
    <name evidence="1" type="ORF">S12H4_11810</name>
</gene>
<dbReference type="EMBL" id="BARW01005409">
    <property type="protein sequence ID" value="GAI78999.1"/>
    <property type="molecule type" value="Genomic_DNA"/>
</dbReference>